<comment type="caution">
    <text evidence="2">The sequence shown here is derived from an EMBL/GenBank/DDBJ whole genome shotgun (WGS) entry which is preliminary data.</text>
</comment>
<evidence type="ECO:0000259" key="1">
    <source>
        <dbReference type="Pfam" id="PF18962"/>
    </source>
</evidence>
<proteinExistence type="predicted"/>
<name>A0ABS1HIL0_9BACT</name>
<protein>
    <submittedName>
        <fullName evidence="2">T9SS type A sorting domain-containing protein</fullName>
    </submittedName>
</protein>
<dbReference type="InterPro" id="IPR015943">
    <property type="entry name" value="WD40/YVTN_repeat-like_dom_sf"/>
</dbReference>
<dbReference type="InterPro" id="IPR026444">
    <property type="entry name" value="Secre_tail"/>
</dbReference>
<sequence>MKKRYFTPILIALVLSATVFYFVPNETKSPLKGQKTYTAQELRAQEIQKKLKRREAGYAKPDKPDEYLNYLYYLKTNNDPSKEYPHNHHLNELKSAKLKSAQLKSAKEDLNWIERGPGNVGGRTRGFIIDPTDNTGNTWFAGSVGGGIWKTTDAGQNWTTVSDNWPNLAVSSMAMAPSNSDVLYAGTGEGFWNLDAIMGNGIFKSTDHGATWSLLSSIESNGAFRFVNRLVVDPDDENIVYAATNWGIYKTADGGSSWNKVFQELYNNESSARRVQDLKMSPDNSSILIAGVNDYGVIQSFNKGKSWKLVNPKTQGRVEVGISEYNTDVMYALTSESNLSMSVDGGDNWVDVSFSGTEVKYLSGQGWYNNTLVAYPDDETKLFIGGVDLYRVTTEVGAANGVIGFDVNDNTTAYFEYTDVEGQYLGGGVKMTNGNVAGIGNVEMRFGGTNSQKAHRFTVSSSEAVVDESTFIYNDYVDVPFEVWDTENNQQLMVSFRDSDDNGAFNLTDTSIEQIIVHSSSYSSDNPSAIIGVDGGVVTEQVAYVHPRMQESISWDPTGFVNVTLSLNKVEIKEQSMTYEKLSDWSANTSASNYVHADHHNLLVDDTQGAPFRVISCNDGGVAFSDNAGTSWSSPNNGYNTSQFYGVAKHPTLNQYAGGLQDNGTWMSIENPEKLTVWSEVAGGDGFSTIWNQSDADKIVGCYYYNTLFGSYDGGENWVSIQGVDGYNDDEISPFITRIENSKSNPDLLLVGNANGISKSEDFGLSWKLISVPASAWSDGGYNPHTAISPVNSKYIWAGTKVSANHPLALSKDGGETFGLVNTPFDTHSANISKIVAHPTDENSAYVLFSLYGAPKVFVTSDLGETWNELSGFGTAGSSSNGFPNVAVYSLIVMPHNTNVIWAGTEIGLFESIDGGANWLYADNGLPAVCIWDMKIVGQQVVVGTHGRGVWTVDMPELPTNIKQPFLSSGKSPTGKIAFKLELEQAFDKVDLYIDDEVVATYNNTTAGILSDEIETQITKSKLGVQAKASSDIVVVISNYVIMENYNLKEPIEKYMNPFTSERYDFIGSDFRISKELFDDWGIHIDRKENDDGDKVYEASVNPTYVLSYPITVLDNRDNAIMSYRDIALIESGEAGTSFGDDEYWDYVIVEGTKDGINWLPLADGYDVNYSDKWKDFADADNDYSNINKTPSSATIFEEHTINLHDTFEAGDVILIRFRLFSDANATGWGWVIDDIIIQETGTSVNVDETAGATFTVGPNPATNYIDVVIDSEERGDIALAVYDMSGRLVAVKDAYKDMDRWSDRISFNNQRKGALIVTLNINGKTYKKKIICR</sequence>
<dbReference type="Gene3D" id="2.130.10.10">
    <property type="entry name" value="YVTN repeat-like/Quinoprotein amine dehydrogenase"/>
    <property type="match status" value="5"/>
</dbReference>
<dbReference type="EMBL" id="JAENRR010000015">
    <property type="protein sequence ID" value="MBK3517387.1"/>
    <property type="molecule type" value="Genomic_DNA"/>
</dbReference>
<dbReference type="SUPFAM" id="SSF110296">
    <property type="entry name" value="Oligoxyloglucan reducing end-specific cellobiohydrolase"/>
    <property type="match status" value="2"/>
</dbReference>
<dbReference type="NCBIfam" id="TIGR04183">
    <property type="entry name" value="Por_Secre_tail"/>
    <property type="match status" value="1"/>
</dbReference>
<organism evidence="2 3">
    <name type="scientific">Carboxylicivirga marina</name>
    <dbReference type="NCBI Taxonomy" id="2800988"/>
    <lineage>
        <taxon>Bacteria</taxon>
        <taxon>Pseudomonadati</taxon>
        <taxon>Bacteroidota</taxon>
        <taxon>Bacteroidia</taxon>
        <taxon>Marinilabiliales</taxon>
        <taxon>Marinilabiliaceae</taxon>
        <taxon>Carboxylicivirga</taxon>
    </lineage>
</organism>
<evidence type="ECO:0000313" key="3">
    <source>
        <dbReference type="Proteomes" id="UP000605676"/>
    </source>
</evidence>
<accession>A0ABS1HIL0</accession>
<gene>
    <name evidence="2" type="ORF">JIV24_08580</name>
</gene>
<feature type="domain" description="Secretion system C-terminal sorting" evidence="1">
    <location>
        <begin position="1259"/>
        <end position="1332"/>
    </location>
</feature>
<dbReference type="PANTHER" id="PTHR43739:SF5">
    <property type="entry name" value="EXO-ALPHA-SIALIDASE"/>
    <property type="match status" value="1"/>
</dbReference>
<dbReference type="Proteomes" id="UP000605676">
    <property type="component" value="Unassembled WGS sequence"/>
</dbReference>
<dbReference type="Pfam" id="PF18962">
    <property type="entry name" value="Por_Secre_tail"/>
    <property type="match status" value="1"/>
</dbReference>
<dbReference type="RefSeq" id="WP_200464616.1">
    <property type="nucleotide sequence ID" value="NZ_JAENRR010000015.1"/>
</dbReference>
<reference evidence="2 3" key="1">
    <citation type="submission" date="2021-01" db="EMBL/GenBank/DDBJ databases">
        <title>Carboxyliciviraga sp.nov., isolated from coastal sediments.</title>
        <authorList>
            <person name="Lu D."/>
            <person name="Zhang T."/>
        </authorList>
    </citation>
    <scope>NUCLEOTIDE SEQUENCE [LARGE SCALE GENOMIC DNA]</scope>
    <source>
        <strain evidence="2 3">N1Y132</strain>
    </source>
</reference>
<dbReference type="InterPro" id="IPR052025">
    <property type="entry name" value="Xyloglucanase_GH74"/>
</dbReference>
<evidence type="ECO:0000313" key="2">
    <source>
        <dbReference type="EMBL" id="MBK3517387.1"/>
    </source>
</evidence>
<keyword evidence="3" id="KW-1185">Reference proteome</keyword>
<dbReference type="PANTHER" id="PTHR43739">
    <property type="entry name" value="XYLOGLUCANASE (EUROFUNG)"/>
    <property type="match status" value="1"/>
</dbReference>